<sequence>MKRLVDIILKNWLLTALLVSAAMLAIAHGFETFAGLSPCTLCFKQREVYWTAGFLAAAGLVVERIPAGKRFAWLFSLILAAVFAYGLYLAVYHAGAEWKFWPGPAACASGGGHVSMDDLTKMLGKNNIKAPACDQAAWVFAGLSMAGWNALISLGLIVASVLAALRARKAA</sequence>
<dbReference type="RefSeq" id="WP_307351517.1">
    <property type="nucleotide sequence ID" value="NZ_JAUSVS010000008.1"/>
</dbReference>
<dbReference type="InterPro" id="IPR003752">
    <property type="entry name" value="DiS_bond_form_DsbB/BdbC"/>
</dbReference>
<name>A0ABU0IWW3_9CAUL</name>
<evidence type="ECO:0000256" key="4">
    <source>
        <dbReference type="ARBA" id="ARBA00023136"/>
    </source>
</evidence>
<dbReference type="InterPro" id="IPR024199">
    <property type="entry name" value="Uncharacterised_DsbB"/>
</dbReference>
<evidence type="ECO:0000256" key="5">
    <source>
        <dbReference type="SAM" id="Phobius"/>
    </source>
</evidence>
<feature type="transmembrane region" description="Helical" evidence="5">
    <location>
        <begin position="48"/>
        <end position="65"/>
    </location>
</feature>
<keyword evidence="7" id="KW-1185">Reference proteome</keyword>
<feature type="transmembrane region" description="Helical" evidence="5">
    <location>
        <begin position="146"/>
        <end position="165"/>
    </location>
</feature>
<evidence type="ECO:0000313" key="6">
    <source>
        <dbReference type="EMBL" id="MDQ0465855.1"/>
    </source>
</evidence>
<dbReference type="Gene3D" id="1.20.1550.10">
    <property type="entry name" value="DsbB-like"/>
    <property type="match status" value="1"/>
</dbReference>
<evidence type="ECO:0000256" key="2">
    <source>
        <dbReference type="ARBA" id="ARBA00022692"/>
    </source>
</evidence>
<comment type="subcellular location">
    <subcellularLocation>
        <location evidence="1">Membrane</location>
        <topology evidence="1">Multi-pass membrane protein</topology>
    </subcellularLocation>
</comment>
<keyword evidence="2 5" id="KW-0812">Transmembrane</keyword>
<feature type="transmembrane region" description="Helical" evidence="5">
    <location>
        <begin position="72"/>
        <end position="94"/>
    </location>
</feature>
<keyword evidence="3 5" id="KW-1133">Transmembrane helix</keyword>
<dbReference type="Proteomes" id="UP001228905">
    <property type="component" value="Unassembled WGS sequence"/>
</dbReference>
<comment type="caution">
    <text evidence="6">The sequence shown here is derived from an EMBL/GenBank/DDBJ whole genome shotgun (WGS) entry which is preliminary data.</text>
</comment>
<proteinExistence type="predicted"/>
<dbReference type="Pfam" id="PF02600">
    <property type="entry name" value="DsbB"/>
    <property type="match status" value="1"/>
</dbReference>
<dbReference type="EMBL" id="JAUSVS010000008">
    <property type="protein sequence ID" value="MDQ0465855.1"/>
    <property type="molecule type" value="Genomic_DNA"/>
</dbReference>
<gene>
    <name evidence="6" type="ORF">QO010_003647</name>
</gene>
<reference evidence="6 7" key="1">
    <citation type="submission" date="2023-07" db="EMBL/GenBank/DDBJ databases">
        <title>Genomic Encyclopedia of Type Strains, Phase IV (KMG-IV): sequencing the most valuable type-strain genomes for metagenomic binning, comparative biology and taxonomic classification.</title>
        <authorList>
            <person name="Goeker M."/>
        </authorList>
    </citation>
    <scope>NUCLEOTIDE SEQUENCE [LARGE SCALE GENOMIC DNA]</scope>
    <source>
        <strain evidence="6 7">DSM 18695</strain>
    </source>
</reference>
<organism evidence="6 7">
    <name type="scientific">Caulobacter ginsengisoli</name>
    <dbReference type="NCBI Taxonomy" id="400775"/>
    <lineage>
        <taxon>Bacteria</taxon>
        <taxon>Pseudomonadati</taxon>
        <taxon>Pseudomonadota</taxon>
        <taxon>Alphaproteobacteria</taxon>
        <taxon>Caulobacterales</taxon>
        <taxon>Caulobacteraceae</taxon>
        <taxon>Caulobacter</taxon>
    </lineage>
</organism>
<protein>
    <submittedName>
        <fullName evidence="6">Disulfide bond formation protein DsbB</fullName>
    </submittedName>
</protein>
<accession>A0ABU0IWW3</accession>
<dbReference type="SUPFAM" id="SSF158442">
    <property type="entry name" value="DsbB-like"/>
    <property type="match status" value="1"/>
</dbReference>
<keyword evidence="4 5" id="KW-0472">Membrane</keyword>
<evidence type="ECO:0000256" key="3">
    <source>
        <dbReference type="ARBA" id="ARBA00022989"/>
    </source>
</evidence>
<evidence type="ECO:0000256" key="1">
    <source>
        <dbReference type="ARBA" id="ARBA00004141"/>
    </source>
</evidence>
<evidence type="ECO:0000313" key="7">
    <source>
        <dbReference type="Proteomes" id="UP001228905"/>
    </source>
</evidence>
<dbReference type="InterPro" id="IPR023380">
    <property type="entry name" value="DsbB-like_sf"/>
</dbReference>
<dbReference type="PIRSF" id="PIRSF033913">
    <property type="entry name" value="S-S_format_DsbB"/>
    <property type="match status" value="1"/>
</dbReference>